<dbReference type="Gene3D" id="3.30.565.10">
    <property type="entry name" value="Histidine kinase-like ATPase, C-terminal domain"/>
    <property type="match status" value="1"/>
</dbReference>
<dbReference type="SUPFAM" id="SSF55874">
    <property type="entry name" value="ATPase domain of HSP90 chaperone/DNA topoisomerase II/histidine kinase"/>
    <property type="match status" value="1"/>
</dbReference>
<evidence type="ECO:0000313" key="11">
    <source>
        <dbReference type="Proteomes" id="UP001172083"/>
    </source>
</evidence>
<dbReference type="SUPFAM" id="SSF48452">
    <property type="entry name" value="TPR-like"/>
    <property type="match status" value="2"/>
</dbReference>
<dbReference type="Gene3D" id="1.25.40.10">
    <property type="entry name" value="Tetratricopeptide repeat domain"/>
    <property type="match status" value="3"/>
</dbReference>
<keyword evidence="7" id="KW-0472">Membrane</keyword>
<keyword evidence="2" id="KW-0963">Cytoplasm</keyword>
<evidence type="ECO:0000256" key="6">
    <source>
        <dbReference type="PROSITE-ProRule" id="PRU00339"/>
    </source>
</evidence>
<feature type="repeat" description="TPR" evidence="6">
    <location>
        <begin position="128"/>
        <end position="161"/>
    </location>
</feature>
<dbReference type="Pfam" id="PF02518">
    <property type="entry name" value="HATPase_c"/>
    <property type="match status" value="1"/>
</dbReference>
<dbReference type="PRINTS" id="PR00381">
    <property type="entry name" value="KINESINLIGHT"/>
</dbReference>
<feature type="transmembrane region" description="Helical" evidence="7">
    <location>
        <begin position="365"/>
        <end position="386"/>
    </location>
</feature>
<dbReference type="InterPro" id="IPR019734">
    <property type="entry name" value="TPR_rpt"/>
</dbReference>
<name>A0ABT8LDW8_9BACT</name>
<protein>
    <submittedName>
        <fullName evidence="10">Tetratricopeptide repeat protein</fullName>
    </submittedName>
</protein>
<dbReference type="InterPro" id="IPR051476">
    <property type="entry name" value="Bac_ResReg_Asp_Phosphatase"/>
</dbReference>
<dbReference type="PROSITE" id="PS50005">
    <property type="entry name" value="TPR"/>
    <property type="match status" value="6"/>
</dbReference>
<evidence type="ECO:0000256" key="3">
    <source>
        <dbReference type="ARBA" id="ARBA00022737"/>
    </source>
</evidence>
<evidence type="ECO:0000259" key="8">
    <source>
        <dbReference type="Pfam" id="PF02518"/>
    </source>
</evidence>
<feature type="repeat" description="TPR" evidence="6">
    <location>
        <begin position="48"/>
        <end position="81"/>
    </location>
</feature>
<dbReference type="InterPro" id="IPR003594">
    <property type="entry name" value="HATPase_dom"/>
</dbReference>
<keyword evidence="4 6" id="KW-0802">TPR repeat</keyword>
<evidence type="ECO:0000256" key="5">
    <source>
        <dbReference type="ARBA" id="ARBA00038253"/>
    </source>
</evidence>
<dbReference type="Gene3D" id="3.30.450.20">
    <property type="entry name" value="PAS domain"/>
    <property type="match status" value="1"/>
</dbReference>
<evidence type="ECO:0000313" key="10">
    <source>
        <dbReference type="EMBL" id="MDN5214970.1"/>
    </source>
</evidence>
<comment type="subcellular location">
    <subcellularLocation>
        <location evidence="1">Cytoplasm</location>
    </subcellularLocation>
</comment>
<evidence type="ECO:0000259" key="9">
    <source>
        <dbReference type="Pfam" id="PF07568"/>
    </source>
</evidence>
<keyword evidence="11" id="KW-1185">Reference proteome</keyword>
<dbReference type="PANTHER" id="PTHR46630">
    <property type="entry name" value="TETRATRICOPEPTIDE REPEAT PROTEIN 29"/>
    <property type="match status" value="1"/>
</dbReference>
<dbReference type="Pfam" id="PF13424">
    <property type="entry name" value="TPR_12"/>
    <property type="match status" value="3"/>
</dbReference>
<keyword evidence="7" id="KW-0812">Transmembrane</keyword>
<dbReference type="Pfam" id="PF07568">
    <property type="entry name" value="HisKA_2"/>
    <property type="match status" value="1"/>
</dbReference>
<dbReference type="InterPro" id="IPR036890">
    <property type="entry name" value="HATPase_C_sf"/>
</dbReference>
<dbReference type="InterPro" id="IPR011495">
    <property type="entry name" value="Sig_transdc_His_kin_sub2_dim/P"/>
</dbReference>
<evidence type="ECO:0000256" key="1">
    <source>
        <dbReference type="ARBA" id="ARBA00004496"/>
    </source>
</evidence>
<dbReference type="InterPro" id="IPR011990">
    <property type="entry name" value="TPR-like_helical_dom_sf"/>
</dbReference>
<keyword evidence="3" id="KW-0677">Repeat</keyword>
<dbReference type="EMBL" id="JAUJEB010000005">
    <property type="protein sequence ID" value="MDN5214970.1"/>
    <property type="molecule type" value="Genomic_DNA"/>
</dbReference>
<gene>
    <name evidence="10" type="ORF">QQ020_23015</name>
</gene>
<reference evidence="10" key="1">
    <citation type="submission" date="2023-06" db="EMBL/GenBank/DDBJ databases">
        <title>Genomic of Agaribacillus aureum.</title>
        <authorList>
            <person name="Wang G."/>
        </authorList>
    </citation>
    <scope>NUCLEOTIDE SEQUENCE</scope>
    <source>
        <strain evidence="10">BMA12</strain>
    </source>
</reference>
<evidence type="ECO:0000256" key="7">
    <source>
        <dbReference type="SAM" id="Phobius"/>
    </source>
</evidence>
<evidence type="ECO:0000256" key="4">
    <source>
        <dbReference type="ARBA" id="ARBA00022803"/>
    </source>
</evidence>
<evidence type="ECO:0000256" key="2">
    <source>
        <dbReference type="ARBA" id="ARBA00022490"/>
    </source>
</evidence>
<keyword evidence="7" id="KW-1133">Transmembrane helix</keyword>
<proteinExistence type="inferred from homology"/>
<sequence length="594" mass="67727">MMEPHNPEPLFYYIADAHKQNGDVDSASHYYHQALQGYKDKNHHAGVAAMYNNLGNFYYHRGHIDSCVFYYKSALKFYEDQNDTLSKASAQLNLGIAYKEIGAYTTALEYLLLAVRILENKKETSTLGSCYNAIANIYSRQDDFEKAIAYHKRALTIRQSLVSRKAIASSLNNLGIIYRRQGNYDSALFYLRQSLILKQEEQNSSRIASTLNNIGLVLFNQGKLSEAKEQFEKAFSMRTGNIDLVGQAITLNNLGKVHNAMGQYRRALRFLNSAYNIIEEEGLLEEMADNLALSIETNEALGNTKEALKISMELMEVKDSLLNQEKVESLVEMQTKYETEKKEQFIAVLETQKELQNTEIQLNRLWISILAISVILVIVVGLLIYGRFKSEKRNKRKVETLMQELHHRVKNNLQLLSSIFSLQSRAITDSGALEAVKSSENRVNAMAIIHQKLYSKTEVGHIDGREYFHDLISQLAESFGYELNNGNIIVEIGDFEIDLDQVISLGLIVNELVSNCFKHTFSEVLNPKLYIRIKQAKEDLLIEIQDNGRGFNREDISSNSMGLNIIETLSRQLRATIKWDIDPGVRFNLLMKLN</sequence>
<dbReference type="PANTHER" id="PTHR46630:SF1">
    <property type="entry name" value="TETRATRICOPEPTIDE REPEAT PROTEIN 29"/>
    <property type="match status" value="1"/>
</dbReference>
<feature type="repeat" description="TPR" evidence="6">
    <location>
        <begin position="168"/>
        <end position="201"/>
    </location>
</feature>
<feature type="repeat" description="TPR" evidence="6">
    <location>
        <begin position="208"/>
        <end position="241"/>
    </location>
</feature>
<dbReference type="SMART" id="SM00028">
    <property type="entry name" value="TPR"/>
    <property type="match status" value="7"/>
</dbReference>
<feature type="repeat" description="TPR" evidence="6">
    <location>
        <begin position="248"/>
        <end position="281"/>
    </location>
</feature>
<comment type="caution">
    <text evidence="10">The sequence shown here is derived from an EMBL/GenBank/DDBJ whole genome shotgun (WGS) entry which is preliminary data.</text>
</comment>
<dbReference type="Proteomes" id="UP001172083">
    <property type="component" value="Unassembled WGS sequence"/>
</dbReference>
<feature type="repeat" description="TPR" evidence="6">
    <location>
        <begin position="88"/>
        <end position="121"/>
    </location>
</feature>
<organism evidence="10 11">
    <name type="scientific">Agaribacillus aureus</name>
    <dbReference type="NCBI Taxonomy" id="3051825"/>
    <lineage>
        <taxon>Bacteria</taxon>
        <taxon>Pseudomonadati</taxon>
        <taxon>Bacteroidota</taxon>
        <taxon>Cytophagia</taxon>
        <taxon>Cytophagales</taxon>
        <taxon>Splendidivirgaceae</taxon>
        <taxon>Agaribacillus</taxon>
    </lineage>
</organism>
<accession>A0ABT8LDW8</accession>
<comment type="similarity">
    <text evidence="5">Belongs to the Rap family.</text>
</comment>
<dbReference type="RefSeq" id="WP_346760308.1">
    <property type="nucleotide sequence ID" value="NZ_JAUJEB010000005.1"/>
</dbReference>
<feature type="domain" description="Signal transduction histidine kinase subgroup 2 dimerisation and phosphoacceptor" evidence="9">
    <location>
        <begin position="404"/>
        <end position="478"/>
    </location>
</feature>
<feature type="domain" description="Histidine kinase/HSP90-like ATPase" evidence="8">
    <location>
        <begin position="503"/>
        <end position="591"/>
    </location>
</feature>